<protein>
    <submittedName>
        <fullName evidence="2">Putative secreted protein</fullName>
    </submittedName>
</protein>
<name>A0A2M4CDE8_9DIPT</name>
<sequence length="77" mass="8805">MMLLLMTVGSILFLPPTESEIERGMEIDRETGRVREREEERKIEMDSISNRALFVLDSVSSACRNGRSHQPGCPPWL</sequence>
<reference evidence="2" key="1">
    <citation type="submission" date="2018-01" db="EMBL/GenBank/DDBJ databases">
        <title>An insight into the sialome of Amazonian anophelines.</title>
        <authorList>
            <person name="Ribeiro J.M."/>
            <person name="Scarpassa V."/>
            <person name="Calvo E."/>
        </authorList>
    </citation>
    <scope>NUCLEOTIDE SEQUENCE</scope>
    <source>
        <tissue evidence="2">Salivary glands</tissue>
    </source>
</reference>
<organism evidence="2">
    <name type="scientific">Anopheles marajoara</name>
    <dbReference type="NCBI Taxonomy" id="58244"/>
    <lineage>
        <taxon>Eukaryota</taxon>
        <taxon>Metazoa</taxon>
        <taxon>Ecdysozoa</taxon>
        <taxon>Arthropoda</taxon>
        <taxon>Hexapoda</taxon>
        <taxon>Insecta</taxon>
        <taxon>Pterygota</taxon>
        <taxon>Neoptera</taxon>
        <taxon>Endopterygota</taxon>
        <taxon>Diptera</taxon>
        <taxon>Nematocera</taxon>
        <taxon>Culicoidea</taxon>
        <taxon>Culicidae</taxon>
        <taxon>Anophelinae</taxon>
        <taxon>Anopheles</taxon>
    </lineage>
</organism>
<feature type="signal peptide" evidence="1">
    <location>
        <begin position="1"/>
        <end position="19"/>
    </location>
</feature>
<evidence type="ECO:0000256" key="1">
    <source>
        <dbReference type="SAM" id="SignalP"/>
    </source>
</evidence>
<feature type="chain" id="PRO_5014921570" evidence="1">
    <location>
        <begin position="20"/>
        <end position="77"/>
    </location>
</feature>
<dbReference type="AlphaFoldDB" id="A0A2M4CDE8"/>
<dbReference type="EMBL" id="GGFJ01013817">
    <property type="protein sequence ID" value="MBW62958.1"/>
    <property type="molecule type" value="Transcribed_RNA"/>
</dbReference>
<evidence type="ECO:0000313" key="2">
    <source>
        <dbReference type="EMBL" id="MBW62958.1"/>
    </source>
</evidence>
<accession>A0A2M4CDE8</accession>
<proteinExistence type="predicted"/>
<keyword evidence="1" id="KW-0732">Signal</keyword>